<feature type="region of interest" description="Disordered" evidence="1">
    <location>
        <begin position="1"/>
        <end position="20"/>
    </location>
</feature>
<dbReference type="AlphaFoldDB" id="A0A6C0H2B8"/>
<evidence type="ECO:0000313" key="2">
    <source>
        <dbReference type="EMBL" id="QHT74691.1"/>
    </source>
</evidence>
<accession>A0A6C0H2B8</accession>
<organism evidence="2">
    <name type="scientific">viral metagenome</name>
    <dbReference type="NCBI Taxonomy" id="1070528"/>
    <lineage>
        <taxon>unclassified sequences</taxon>
        <taxon>metagenomes</taxon>
        <taxon>organismal metagenomes</taxon>
    </lineage>
</organism>
<evidence type="ECO:0000256" key="1">
    <source>
        <dbReference type="SAM" id="MobiDB-lite"/>
    </source>
</evidence>
<protein>
    <submittedName>
        <fullName evidence="2">Uncharacterized protein</fullName>
    </submittedName>
</protein>
<reference evidence="2" key="1">
    <citation type="journal article" date="2020" name="Nature">
        <title>Giant virus diversity and host interactions through global metagenomics.</title>
        <authorList>
            <person name="Schulz F."/>
            <person name="Roux S."/>
            <person name="Paez-Espino D."/>
            <person name="Jungbluth S."/>
            <person name="Walsh D.A."/>
            <person name="Denef V.J."/>
            <person name="McMahon K.D."/>
            <person name="Konstantinidis K.T."/>
            <person name="Eloe-Fadrosh E.A."/>
            <person name="Kyrpides N.C."/>
            <person name="Woyke T."/>
        </authorList>
    </citation>
    <scope>NUCLEOTIDE SEQUENCE</scope>
    <source>
        <strain evidence="2">GVMAG-M-3300023179-59</strain>
    </source>
</reference>
<dbReference type="EMBL" id="MN739855">
    <property type="protein sequence ID" value="QHT74691.1"/>
    <property type="molecule type" value="Genomic_DNA"/>
</dbReference>
<sequence>MFATKVENSNTTAESTEANTTTAANKYKNIFSISNTNDDETNYSNLDKMLENEKQKNKAESWNKLDKTVKIQKLHQFAEKYGKDNALPQKDIKSLKTFFSECLNKNKIQKAKDVNYNKDSQEITSIPSLFFNTLSRNFTLKNTDAKRVSTLKSLTPKRITPSIHDQL</sequence>
<feature type="compositionally biased region" description="Low complexity" evidence="1">
    <location>
        <begin position="7"/>
        <end position="20"/>
    </location>
</feature>
<proteinExistence type="predicted"/>
<name>A0A6C0H2B8_9ZZZZ</name>